<sequence length="543" mass="58257">MAKKESFIKGTLILAAAALVARVLGLVQRVPLEHIFGAVGNASYTVANTVYLMLLTVATAGIPSTLSKMVSERYALKRPGEANRVYKAALIFAVFIGVVMTVLLYVLAPVYANYTKQPEATPAIRAIAPALLLFPAIAMMRGYFQGRGNMAANGISQIMEQVLRVITGIGLAFFLLHANYTDEWVAAGASFGGVLGSISAFGIMIWYSIKMRRDDRKLQLEDLSAGDEQIPLMLIYRDIFKLSIPIVLSSLAVPAINFIDSTLVKPLLIDQMGNLAATNTLGILGSRAQSIAGIPPILSIALSASLLPVIAAAFARGDRPHLERQITLAMRVSILTGMPIVIILCSAAYSVNGLLFSSLEGSGIIGLLTLGTIFQITMSITSSILIGLGKVNLSMGHVIVGIIVKLIASFALAPVFGIYGIIGATGICFLVITLLNLRSMKQMVSFEIMRGRWTGFLLTVVILFGVGYGLNYVGDLTTSFLPPRVGFFLACCLVGVAVLVLYPVMLVLLRVVRRDELGSYPRVLQKVLRPLMRLQRGSGTSAN</sequence>
<evidence type="ECO:0000313" key="8">
    <source>
        <dbReference type="Proteomes" id="UP000272464"/>
    </source>
</evidence>
<dbReference type="Proteomes" id="UP000272464">
    <property type="component" value="Unassembled WGS sequence"/>
</dbReference>
<organism evidence="7 8">
    <name type="scientific">Paenibacillus zeisoli</name>
    <dbReference type="NCBI Taxonomy" id="2496267"/>
    <lineage>
        <taxon>Bacteria</taxon>
        <taxon>Bacillati</taxon>
        <taxon>Bacillota</taxon>
        <taxon>Bacilli</taxon>
        <taxon>Bacillales</taxon>
        <taxon>Paenibacillaceae</taxon>
        <taxon>Paenibacillus</taxon>
    </lineage>
</organism>
<feature type="transmembrane region" description="Helical" evidence="6">
    <location>
        <begin position="418"/>
        <end position="437"/>
    </location>
</feature>
<feature type="transmembrane region" description="Helical" evidence="6">
    <location>
        <begin position="123"/>
        <end position="140"/>
    </location>
</feature>
<dbReference type="GO" id="GO:0005886">
    <property type="term" value="C:plasma membrane"/>
    <property type="evidence" value="ECO:0007669"/>
    <property type="project" value="UniProtKB-SubCell"/>
</dbReference>
<dbReference type="PIRSF" id="PIRSF038958">
    <property type="entry name" value="PG_synth_SpoVB"/>
    <property type="match status" value="1"/>
</dbReference>
<feature type="transmembrane region" description="Helical" evidence="6">
    <location>
        <begin position="453"/>
        <end position="473"/>
    </location>
</feature>
<dbReference type="InterPro" id="IPR002797">
    <property type="entry name" value="Polysacc_synth"/>
</dbReference>
<evidence type="ECO:0000313" key="7">
    <source>
        <dbReference type="EMBL" id="RUT29085.1"/>
    </source>
</evidence>
<dbReference type="OrthoDB" id="9775950at2"/>
<dbReference type="CDD" id="cd13124">
    <property type="entry name" value="MATE_SpoVB_like"/>
    <property type="match status" value="1"/>
</dbReference>
<accession>A0A3S1B448</accession>
<name>A0A3S1B448_9BACL</name>
<reference evidence="7 8" key="1">
    <citation type="submission" date="2018-12" db="EMBL/GenBank/DDBJ databases">
        <authorList>
            <person name="Sun L."/>
            <person name="Chen Z."/>
        </authorList>
    </citation>
    <scope>NUCLEOTIDE SEQUENCE [LARGE SCALE GENOMIC DNA]</scope>
    <source>
        <strain evidence="7 8">3-5-3</strain>
    </source>
</reference>
<keyword evidence="5 6" id="KW-0472">Membrane</keyword>
<dbReference type="Pfam" id="PF01943">
    <property type="entry name" value="Polysacc_synt"/>
    <property type="match status" value="1"/>
</dbReference>
<evidence type="ECO:0000256" key="1">
    <source>
        <dbReference type="ARBA" id="ARBA00004651"/>
    </source>
</evidence>
<dbReference type="AlphaFoldDB" id="A0A3S1B448"/>
<comment type="subcellular location">
    <subcellularLocation>
        <location evidence="1">Cell membrane</location>
        <topology evidence="1">Multi-pass membrane protein</topology>
    </subcellularLocation>
</comment>
<keyword evidence="3 6" id="KW-0812">Transmembrane</keyword>
<dbReference type="PANTHER" id="PTHR30250:SF21">
    <property type="entry name" value="LIPID II FLIPPASE MURJ"/>
    <property type="match status" value="1"/>
</dbReference>
<protein>
    <submittedName>
        <fullName evidence="7">Polysaccharide biosynthesis protein</fullName>
    </submittedName>
</protein>
<keyword evidence="4 6" id="KW-1133">Transmembrane helix</keyword>
<dbReference type="PANTHER" id="PTHR30250">
    <property type="entry name" value="PST FAMILY PREDICTED COLANIC ACID TRANSPORTER"/>
    <property type="match status" value="1"/>
</dbReference>
<gene>
    <name evidence="7" type="ORF">EJP77_15295</name>
</gene>
<feature type="transmembrane region" description="Helical" evidence="6">
    <location>
        <begin position="88"/>
        <end position="111"/>
    </location>
</feature>
<feature type="transmembrane region" description="Helical" evidence="6">
    <location>
        <begin position="393"/>
        <end position="412"/>
    </location>
</feature>
<evidence type="ECO:0000256" key="3">
    <source>
        <dbReference type="ARBA" id="ARBA00022692"/>
    </source>
</evidence>
<evidence type="ECO:0000256" key="2">
    <source>
        <dbReference type="ARBA" id="ARBA00022475"/>
    </source>
</evidence>
<evidence type="ECO:0000256" key="5">
    <source>
        <dbReference type="ARBA" id="ARBA00023136"/>
    </source>
</evidence>
<proteinExistence type="predicted"/>
<dbReference type="InterPro" id="IPR050833">
    <property type="entry name" value="Poly_Biosynth_Transport"/>
</dbReference>
<feature type="transmembrane region" description="Helical" evidence="6">
    <location>
        <begin position="328"/>
        <end position="351"/>
    </location>
</feature>
<feature type="transmembrane region" description="Helical" evidence="6">
    <location>
        <begin position="161"/>
        <end position="178"/>
    </location>
</feature>
<feature type="transmembrane region" description="Helical" evidence="6">
    <location>
        <begin position="49"/>
        <end position="67"/>
    </location>
</feature>
<keyword evidence="8" id="KW-1185">Reference proteome</keyword>
<evidence type="ECO:0000256" key="6">
    <source>
        <dbReference type="SAM" id="Phobius"/>
    </source>
</evidence>
<feature type="transmembrane region" description="Helical" evidence="6">
    <location>
        <begin position="297"/>
        <end position="316"/>
    </location>
</feature>
<dbReference type="EMBL" id="RZNX01000007">
    <property type="protein sequence ID" value="RUT29085.1"/>
    <property type="molecule type" value="Genomic_DNA"/>
</dbReference>
<keyword evidence="2" id="KW-1003">Cell membrane</keyword>
<feature type="transmembrane region" description="Helical" evidence="6">
    <location>
        <begin position="184"/>
        <end position="209"/>
    </location>
</feature>
<dbReference type="InterPro" id="IPR024923">
    <property type="entry name" value="PG_synth_SpoVB"/>
</dbReference>
<comment type="caution">
    <text evidence="7">The sequence shown here is derived from an EMBL/GenBank/DDBJ whole genome shotgun (WGS) entry which is preliminary data.</text>
</comment>
<dbReference type="RefSeq" id="WP_127200117.1">
    <property type="nucleotide sequence ID" value="NZ_RZNX01000007.1"/>
</dbReference>
<evidence type="ECO:0000256" key="4">
    <source>
        <dbReference type="ARBA" id="ARBA00022989"/>
    </source>
</evidence>
<feature type="transmembrane region" description="Helical" evidence="6">
    <location>
        <begin position="363"/>
        <end position="386"/>
    </location>
</feature>
<feature type="transmembrane region" description="Helical" evidence="6">
    <location>
        <begin position="485"/>
        <end position="512"/>
    </location>
</feature>
<feature type="transmembrane region" description="Helical" evidence="6">
    <location>
        <begin position="239"/>
        <end position="259"/>
    </location>
</feature>